<gene>
    <name evidence="6" type="ORF">SDC9_134755</name>
</gene>
<comment type="caution">
    <text evidence="6">The sequence shown here is derived from an EMBL/GenBank/DDBJ whole genome shotgun (WGS) entry which is preliminary data.</text>
</comment>
<sequence length="230" mass="25198">MKTHALMAFTGACKNLFGAIPGLRKSECHYRYNTHEAFANMLVDVCQWCKPRLSIADAVMTMEGNGPSGGTPRFMGAILASFNPHALDLAGAHLMNLSASDVPTLDAAVKRGLVPADLRELTIHGDLESFVIPDFQLTPKHDVKLWGSKNETIAKILSGMFASSPRIARDRCTGCAECKKVCPASAITIREKRALIDTKKCIRCFCCQEFCPQGVITVHRPPIARLLNRK</sequence>
<dbReference type="PROSITE" id="PS51379">
    <property type="entry name" value="4FE4S_FER_2"/>
    <property type="match status" value="2"/>
</dbReference>
<keyword evidence="4" id="KW-0411">Iron-sulfur</keyword>
<keyword evidence="2" id="KW-0479">Metal-binding</keyword>
<name>A0A645DEL2_9ZZZZ</name>
<evidence type="ECO:0000259" key="5">
    <source>
        <dbReference type="PROSITE" id="PS51379"/>
    </source>
</evidence>
<evidence type="ECO:0000256" key="4">
    <source>
        <dbReference type="ARBA" id="ARBA00023014"/>
    </source>
</evidence>
<dbReference type="EMBL" id="VSSQ01035443">
    <property type="protein sequence ID" value="MPM87655.1"/>
    <property type="molecule type" value="Genomic_DNA"/>
</dbReference>
<evidence type="ECO:0000256" key="2">
    <source>
        <dbReference type="ARBA" id="ARBA00022723"/>
    </source>
</evidence>
<dbReference type="InterPro" id="IPR017896">
    <property type="entry name" value="4Fe4S_Fe-S-bd"/>
</dbReference>
<keyword evidence="3" id="KW-0408">Iron</keyword>
<dbReference type="SUPFAM" id="SSF54862">
    <property type="entry name" value="4Fe-4S ferredoxins"/>
    <property type="match status" value="1"/>
</dbReference>
<dbReference type="InterPro" id="IPR017900">
    <property type="entry name" value="4Fe4S_Fe_S_CS"/>
</dbReference>
<dbReference type="PROSITE" id="PS00198">
    <property type="entry name" value="4FE4S_FER_1"/>
    <property type="match status" value="1"/>
</dbReference>
<proteinExistence type="predicted"/>
<dbReference type="Gene3D" id="3.30.70.20">
    <property type="match status" value="1"/>
</dbReference>
<dbReference type="Pfam" id="PF04015">
    <property type="entry name" value="DUF362"/>
    <property type="match status" value="1"/>
</dbReference>
<evidence type="ECO:0000313" key="6">
    <source>
        <dbReference type="EMBL" id="MPM87655.1"/>
    </source>
</evidence>
<dbReference type="Pfam" id="PF13237">
    <property type="entry name" value="Fer4_10"/>
    <property type="match status" value="1"/>
</dbReference>
<dbReference type="PANTHER" id="PTHR24960:SF76">
    <property type="entry name" value="4FE-4S FERREDOXIN-TYPE DOMAIN-CONTAINING PROTEIN"/>
    <property type="match status" value="1"/>
</dbReference>
<dbReference type="PANTHER" id="PTHR24960">
    <property type="entry name" value="PHOTOSYSTEM I IRON-SULFUR CENTER-RELATED"/>
    <property type="match status" value="1"/>
</dbReference>
<dbReference type="GO" id="GO:0051539">
    <property type="term" value="F:4 iron, 4 sulfur cluster binding"/>
    <property type="evidence" value="ECO:0007669"/>
    <property type="project" value="UniProtKB-KW"/>
</dbReference>
<evidence type="ECO:0000256" key="1">
    <source>
        <dbReference type="ARBA" id="ARBA00022485"/>
    </source>
</evidence>
<feature type="domain" description="4Fe-4S ferredoxin-type" evidence="5">
    <location>
        <begin position="193"/>
        <end position="221"/>
    </location>
</feature>
<keyword evidence="1" id="KW-0004">4Fe-4S</keyword>
<dbReference type="AlphaFoldDB" id="A0A645DEL2"/>
<dbReference type="InterPro" id="IPR007160">
    <property type="entry name" value="DUF362"/>
</dbReference>
<accession>A0A645DEL2</accession>
<dbReference type="GO" id="GO:0046872">
    <property type="term" value="F:metal ion binding"/>
    <property type="evidence" value="ECO:0007669"/>
    <property type="project" value="UniProtKB-KW"/>
</dbReference>
<protein>
    <recommendedName>
        <fullName evidence="5">4Fe-4S ferredoxin-type domain-containing protein</fullName>
    </recommendedName>
</protein>
<organism evidence="6">
    <name type="scientific">bioreactor metagenome</name>
    <dbReference type="NCBI Taxonomy" id="1076179"/>
    <lineage>
        <taxon>unclassified sequences</taxon>
        <taxon>metagenomes</taxon>
        <taxon>ecological metagenomes</taxon>
    </lineage>
</organism>
<reference evidence="6" key="1">
    <citation type="submission" date="2019-08" db="EMBL/GenBank/DDBJ databases">
        <authorList>
            <person name="Kucharzyk K."/>
            <person name="Murdoch R.W."/>
            <person name="Higgins S."/>
            <person name="Loffler F."/>
        </authorList>
    </citation>
    <scope>NUCLEOTIDE SEQUENCE</scope>
</reference>
<evidence type="ECO:0000256" key="3">
    <source>
        <dbReference type="ARBA" id="ARBA00023004"/>
    </source>
</evidence>
<feature type="domain" description="4Fe-4S ferredoxin-type" evidence="5">
    <location>
        <begin position="163"/>
        <end position="192"/>
    </location>
</feature>
<dbReference type="InterPro" id="IPR050157">
    <property type="entry name" value="PSI_iron-sulfur_center"/>
</dbReference>